<evidence type="ECO:0000256" key="9">
    <source>
        <dbReference type="ARBA" id="ARBA00023303"/>
    </source>
</evidence>
<name>A0A7X8XUX7_9BACT</name>
<feature type="transmembrane region" description="Helical" evidence="10">
    <location>
        <begin position="141"/>
        <end position="167"/>
    </location>
</feature>
<reference evidence="14 15" key="1">
    <citation type="submission" date="2020-04" db="EMBL/GenBank/DDBJ databases">
        <title>Flammeovirga sp. SR4, a novel species isolated from seawater.</title>
        <authorList>
            <person name="Wang X."/>
        </authorList>
    </citation>
    <scope>NUCLEOTIDE SEQUENCE [LARGE SCALE GENOMIC DNA]</scope>
    <source>
        <strain evidence="14 15">SR4</strain>
    </source>
</reference>
<dbReference type="GO" id="GO:0016020">
    <property type="term" value="C:membrane"/>
    <property type="evidence" value="ECO:0007669"/>
    <property type="project" value="UniProtKB-SubCell"/>
</dbReference>
<evidence type="ECO:0000256" key="10">
    <source>
        <dbReference type="SAM" id="Phobius"/>
    </source>
</evidence>
<keyword evidence="15" id="KW-1185">Reference proteome</keyword>
<keyword evidence="9" id="KW-0407">Ion channel</keyword>
<keyword evidence="5" id="KW-0406">Ion transport</keyword>
<dbReference type="SUPFAM" id="SSF53850">
    <property type="entry name" value="Periplasmic binding protein-like II"/>
    <property type="match status" value="1"/>
</dbReference>
<keyword evidence="8" id="KW-0325">Glycoprotein</keyword>
<evidence type="ECO:0000256" key="2">
    <source>
        <dbReference type="ARBA" id="ARBA00022448"/>
    </source>
</evidence>
<dbReference type="Proteomes" id="UP000585050">
    <property type="component" value="Unassembled WGS sequence"/>
</dbReference>
<keyword evidence="7" id="KW-0675">Receptor</keyword>
<keyword evidence="2" id="KW-0813">Transport</keyword>
<dbReference type="EMBL" id="JABAIL010000002">
    <property type="protein sequence ID" value="NLR90530.1"/>
    <property type="molecule type" value="Genomic_DNA"/>
</dbReference>
<dbReference type="SUPFAM" id="SSF81324">
    <property type="entry name" value="Voltage-gated potassium channels"/>
    <property type="match status" value="1"/>
</dbReference>
<evidence type="ECO:0000313" key="15">
    <source>
        <dbReference type="Proteomes" id="UP000585050"/>
    </source>
</evidence>
<sequence length="369" mass="42519">MKQLFLLFIFILSSFTTPAQNSYSNSGDKIIKNHVLRVGVREDPPFVIKGLDGTFYGLSIDLWHMVAEDLQLVYEFVEYEHMPGLILGLSRKKIDISANPMPVSSTRIRQLDVTYPFMTTSLGVVVKKNKQDEITIFFSNLFSYGFLKLFFTLIIIVFLFGTLVWWVEKKYNAKDFRDGIEGIMDGIWWSTVTITTVGYGDKTPKTTLGRAISMVWMFIAISLISSFTATITSTLTLNQLESKINTIEDLRKMKGKIGVTAHSGAESYLLKHQINPVSYVKPEEGLEALESGEIMAFLHDKPIMRYLIKENGNEDRFEVLQSNFKQNYYSFFMPRNSRMYKKVNTEIVDNIDKDSWHRLLQKYNMDDIN</sequence>
<evidence type="ECO:0000259" key="13">
    <source>
        <dbReference type="SMART" id="SM00079"/>
    </source>
</evidence>
<dbReference type="PANTHER" id="PTHR18966">
    <property type="entry name" value="IONOTROPIC GLUTAMATE RECEPTOR"/>
    <property type="match status" value="1"/>
</dbReference>
<keyword evidence="4 10" id="KW-1133">Transmembrane helix</keyword>
<dbReference type="Gene3D" id="1.10.287.70">
    <property type="match status" value="1"/>
</dbReference>
<feature type="transmembrane region" description="Helical" evidence="10">
    <location>
        <begin position="215"/>
        <end position="237"/>
    </location>
</feature>
<dbReference type="Gene3D" id="3.40.190.10">
    <property type="entry name" value="Periplasmic binding protein-like II"/>
    <property type="match status" value="2"/>
</dbReference>
<dbReference type="PRINTS" id="PR00169">
    <property type="entry name" value="KCHANNEL"/>
</dbReference>
<evidence type="ECO:0000256" key="6">
    <source>
        <dbReference type="ARBA" id="ARBA00023136"/>
    </source>
</evidence>
<dbReference type="RefSeq" id="WP_168881256.1">
    <property type="nucleotide sequence ID" value="NZ_JABAIL010000002.1"/>
</dbReference>
<dbReference type="InterPro" id="IPR001320">
    <property type="entry name" value="Iontro_rcpt_C"/>
</dbReference>
<dbReference type="Pfam" id="PF00497">
    <property type="entry name" value="SBP_bac_3"/>
    <property type="match status" value="1"/>
</dbReference>
<dbReference type="SMART" id="SM00079">
    <property type="entry name" value="PBPe"/>
    <property type="match status" value="1"/>
</dbReference>
<evidence type="ECO:0000256" key="5">
    <source>
        <dbReference type="ARBA" id="ARBA00023065"/>
    </source>
</evidence>
<evidence type="ECO:0000256" key="1">
    <source>
        <dbReference type="ARBA" id="ARBA00004141"/>
    </source>
</evidence>
<evidence type="ECO:0000256" key="3">
    <source>
        <dbReference type="ARBA" id="ARBA00022692"/>
    </source>
</evidence>
<dbReference type="SMART" id="SM00062">
    <property type="entry name" value="PBPb"/>
    <property type="match status" value="1"/>
</dbReference>
<evidence type="ECO:0000256" key="7">
    <source>
        <dbReference type="ARBA" id="ARBA00023170"/>
    </source>
</evidence>
<organism evidence="14 15">
    <name type="scientific">Flammeovirga agarivorans</name>
    <dbReference type="NCBI Taxonomy" id="2726742"/>
    <lineage>
        <taxon>Bacteria</taxon>
        <taxon>Pseudomonadati</taxon>
        <taxon>Bacteroidota</taxon>
        <taxon>Cytophagia</taxon>
        <taxon>Cytophagales</taxon>
        <taxon>Flammeovirgaceae</taxon>
        <taxon>Flammeovirga</taxon>
    </lineage>
</organism>
<dbReference type="InterPro" id="IPR001638">
    <property type="entry name" value="Solute-binding_3/MltF_N"/>
</dbReference>
<dbReference type="GO" id="GO:0015276">
    <property type="term" value="F:ligand-gated monoatomic ion channel activity"/>
    <property type="evidence" value="ECO:0007669"/>
    <property type="project" value="InterPro"/>
</dbReference>
<gene>
    <name evidence="14" type="ORF">HGP29_04900</name>
</gene>
<feature type="signal peptide" evidence="11">
    <location>
        <begin position="1"/>
        <end position="19"/>
    </location>
</feature>
<evidence type="ECO:0000256" key="4">
    <source>
        <dbReference type="ARBA" id="ARBA00022989"/>
    </source>
</evidence>
<dbReference type="AlphaFoldDB" id="A0A7X8XUX7"/>
<dbReference type="Pfam" id="PF00060">
    <property type="entry name" value="Lig_chan"/>
    <property type="match status" value="1"/>
</dbReference>
<accession>A0A7X8XUX7</accession>
<dbReference type="InterPro" id="IPR015683">
    <property type="entry name" value="Ionotropic_Glu_rcpt"/>
</dbReference>
<evidence type="ECO:0000256" key="11">
    <source>
        <dbReference type="SAM" id="SignalP"/>
    </source>
</evidence>
<keyword evidence="3 10" id="KW-0812">Transmembrane</keyword>
<comment type="subcellular location">
    <subcellularLocation>
        <location evidence="1">Membrane</location>
        <topology evidence="1">Multi-pass membrane protein</topology>
    </subcellularLocation>
</comment>
<evidence type="ECO:0000256" key="8">
    <source>
        <dbReference type="ARBA" id="ARBA00023180"/>
    </source>
</evidence>
<feature type="chain" id="PRO_5031084677" evidence="11">
    <location>
        <begin position="20"/>
        <end position="369"/>
    </location>
</feature>
<feature type="domain" description="Ionotropic glutamate receptor C-terminal" evidence="13">
    <location>
        <begin position="35"/>
        <end position="358"/>
    </location>
</feature>
<comment type="caution">
    <text evidence="14">The sequence shown here is derived from an EMBL/GenBank/DDBJ whole genome shotgun (WGS) entry which is preliminary data.</text>
</comment>
<proteinExistence type="predicted"/>
<feature type="domain" description="Solute-binding protein family 3/N-terminal" evidence="12">
    <location>
        <begin position="35"/>
        <end position="367"/>
    </location>
</feature>
<keyword evidence="6 10" id="KW-0472">Membrane</keyword>
<keyword evidence="11" id="KW-0732">Signal</keyword>
<protein>
    <submittedName>
        <fullName evidence="14">Transporter substrate-binding domain-containing protein</fullName>
    </submittedName>
</protein>
<evidence type="ECO:0000313" key="14">
    <source>
        <dbReference type="EMBL" id="NLR90530.1"/>
    </source>
</evidence>
<evidence type="ECO:0000259" key="12">
    <source>
        <dbReference type="SMART" id="SM00062"/>
    </source>
</evidence>